<sequence>MSVVAMAAHGARIDWAKARVIGFSVPADAGEVFDVVELALDDRVVSTAVANRSVFELAQALAGLPLPSREACAFELRVPSGSLLPSQLGQDSVRLTVRSTRGDLVFEHALQGPQELLHMADGAPLDLLYEVQFRGVRDGALHGVVLDKLGSGRQPTLYWRLNEGPPERLWLDSAGDARAHFFLCDLPVKVLSEGRNLLHVTGRDGQPLAVYPIQLGAQGESELQRRVVALEAQVGFLNHLMMSQPSEALPARLALLKSEIVGICSEMLTMQRANFEREALAAVEMALAARAAPASPPPALSRLGLRLGR</sequence>
<reference evidence="2" key="1">
    <citation type="journal article" date="2019" name="Int. J. Syst. Evol. Microbiol.">
        <title>The Global Catalogue of Microorganisms (GCM) 10K type strain sequencing project: providing services to taxonomists for standard genome sequencing and annotation.</title>
        <authorList>
            <consortium name="The Broad Institute Genomics Platform"/>
            <consortium name="The Broad Institute Genome Sequencing Center for Infectious Disease"/>
            <person name="Wu L."/>
            <person name="Ma J."/>
        </authorList>
    </citation>
    <scope>NUCLEOTIDE SEQUENCE [LARGE SCALE GENOMIC DNA]</scope>
    <source>
        <strain evidence="2">JCM 15503</strain>
    </source>
</reference>
<dbReference type="EMBL" id="BAAAEW010000026">
    <property type="protein sequence ID" value="GAA0760144.1"/>
    <property type="molecule type" value="Genomic_DNA"/>
</dbReference>
<dbReference type="Proteomes" id="UP001500279">
    <property type="component" value="Unassembled WGS sequence"/>
</dbReference>
<dbReference type="RefSeq" id="WP_231010017.1">
    <property type="nucleotide sequence ID" value="NZ_BAAAEW010000026.1"/>
</dbReference>
<organism evidence="1 2">
    <name type="scientific">Ideonella azotifigens</name>
    <dbReference type="NCBI Taxonomy" id="513160"/>
    <lineage>
        <taxon>Bacteria</taxon>
        <taxon>Pseudomonadati</taxon>
        <taxon>Pseudomonadota</taxon>
        <taxon>Betaproteobacteria</taxon>
        <taxon>Burkholderiales</taxon>
        <taxon>Sphaerotilaceae</taxon>
        <taxon>Ideonella</taxon>
    </lineage>
</organism>
<protein>
    <submittedName>
        <fullName evidence="1">Uncharacterized protein</fullName>
    </submittedName>
</protein>
<evidence type="ECO:0000313" key="2">
    <source>
        <dbReference type="Proteomes" id="UP001500279"/>
    </source>
</evidence>
<gene>
    <name evidence="1" type="ORF">GCM10009107_42350</name>
</gene>
<comment type="caution">
    <text evidence="1">The sequence shown here is derived from an EMBL/GenBank/DDBJ whole genome shotgun (WGS) entry which is preliminary data.</text>
</comment>
<accession>A0ABP3VMJ9</accession>
<keyword evidence="2" id="KW-1185">Reference proteome</keyword>
<name>A0ABP3VMJ9_9BURK</name>
<evidence type="ECO:0000313" key="1">
    <source>
        <dbReference type="EMBL" id="GAA0760144.1"/>
    </source>
</evidence>
<proteinExistence type="predicted"/>